<keyword evidence="4" id="KW-0808">Transferase</keyword>
<evidence type="ECO:0000259" key="15">
    <source>
        <dbReference type="PROSITE" id="PS51190"/>
    </source>
</evidence>
<comment type="catalytic activity">
    <reaction evidence="9">
        <text>L-threonyl-[protein] + ATP = O-phospho-L-threonyl-[protein] + ADP + H(+)</text>
        <dbReference type="Rhea" id="RHEA:46608"/>
        <dbReference type="Rhea" id="RHEA-COMP:11060"/>
        <dbReference type="Rhea" id="RHEA-COMP:11605"/>
        <dbReference type="ChEBI" id="CHEBI:15378"/>
        <dbReference type="ChEBI" id="CHEBI:30013"/>
        <dbReference type="ChEBI" id="CHEBI:30616"/>
        <dbReference type="ChEBI" id="CHEBI:61977"/>
        <dbReference type="ChEBI" id="CHEBI:456216"/>
        <dbReference type="EC" id="2.7.11.1"/>
    </reaction>
</comment>
<feature type="region of interest" description="Disordered" evidence="12">
    <location>
        <begin position="2190"/>
        <end position="2210"/>
    </location>
</feature>
<evidence type="ECO:0000256" key="3">
    <source>
        <dbReference type="ARBA" id="ARBA00022527"/>
    </source>
</evidence>
<evidence type="ECO:0000256" key="4">
    <source>
        <dbReference type="ARBA" id="ARBA00022679"/>
    </source>
</evidence>
<dbReference type="OrthoDB" id="10065496at2759"/>
<sequence>MGFIQHGILPSKEMQKDWLVRFFHTCNRTHKYTDNEQIHFNNSQSVLWFWSTWETAQFCILSKLRTSLGRAQETFQAIEASINQCAKEAKAADLDDQAKPRNKDDIKTDEESDLTATLPKTFVSQMRTVVLLHFVENLEKLMYNAHDGCTVGLPSPPKSVRVFFRTNRNTCQEWLTRIRVPVMEVSLRCGIPALAVWHGMQVLQEMKTAGKLKGPEFEQTVLLMCQALCAVRSPQAIEGVKAWCAKHANQELAWVDGLMMKAKGWYERSIEEYKKALKKSLPIPNGQSVKDDKFTPTTELSSVAVQFLVNEVSDCYVKLADWNEVEKWQKEVSSARKLVQETDIQHALHLNVDINYIRALSRFEENNFEATQDHLRLIPGNSLNAMADNLKKCSWSILPKQTEVTFTPLWDLEKIHMATDLCLVQAGVMYALSGGSGSKNSIRDGKVIQAVKDCIKQSSSLSSGALRVGCLDWPPLVSPEIILQVQQAAVMDATIDAFTKGDFLPSVIQGDGSFTADSSRHNCAILNQALLFTNHISQLSSLVGKPRGSLTSELSVLQLETAKLARKHENFSLAQKLLTKQLVKLGVVVVPESEPNGQNNMIGSLVRGLTSVSNVKGSLRLELLKAQRESAKLAHTLGHTQDAVGILSSSVLEFTKVSESDENVRDLNSRSLVTLSKWLMNDRKLLMSATRTSSNVTPLVAKISSLCDSEEEFLGYGRSMLITNPSENELTNFTLNDEMVWSGGTNSVGSGVDDVESVCGQLFHLSIMQTPNLGKAWYYLAGWCYRWGRKTVEQASSMGNVELLLEERDKALQSMPKGVTEEEIDAVLSELGQAHSTDSLAYDEDIGDDDQFYDNSMDITKKLLLQACPSLHNADPSCLEALLSIWKGVRDRLFKHYHYAAKAYFMYLKIGNGYASPEKISPERVKKTNKSNDDGNVTATLRLLRLLVKHAGELRSVLEEGLANTPTRPWKDIIPQLFSRLNHPENYVRQSVTELLCRVAKDAPHLIVYPAVVGCTGSIPQFLNKNKENEGLLPMLVASIQDKSTGNQASSQPNPETTVSTDKNKQETDSSLDSCYKTIVESLQSTNPKLVTQLQQFIQELRRITLLWEELWLGSLIQTHQDVLRRQQQLEEEIKRVNSNITLSDQQKMTLIKEKHIAIMKPVVFALEQLQKITNHPPATPHEHWFHKTYKSLIENALQVLRNPNNPSDPKASWEPFKQLVQTLQARSQKKSSYTLAMNAISPVLNMMKNTAIYMPGQTHFGGGIVTLNSISNEVNILPTKTKPKKLVFIGSDGQRHTYLFKGLEDLHLDERIMQFLSICNNMFTRADNHRCPLFYARHYSVTPLGPRSGLIQWVDGAVPLFALYKRWQQREAITASLLKSAQGGNPPPPPPMKPSELFYSKMTPALKEKGIKESDRKDWPLSVMRTVLEELVNETPTDLLARELWCSCTGSLEWWHITKTYARSTAVMSMIGYIIGLGDRHLDNMLIDFTTGEVVHIDYNVCFEKGKGLRVPEKVPFRLTPNLEMALGVTGVEGMFRLSCEQVLKVLRHGRETLLTLLEAFVYDPLVDWTTASDNAFASAFYGGGGIAITDTKNNKREMERGVTQSLFSSRVAEMKVSWTANRDEMLSCLSTQDEYGNEYITSVRQLQSMDHSLEKLKEQQATLQSAVNNTNHPLHSLQAKFDEYTKQKSTHDSVIQSIKGKLTECINWHSQHKASMEMIHGQQFSVLVSEIIKPLDVGVPCFAPAVKFLKGAGQGNIVTQCEQLESELVNLLHQRRSIQKQCLDLIHTYSTATSLFPANYVQHSRTYEWMYWLKELVVHSSKRMCQDILKKSEKSSIVADKADNPLSVADMNSLMSMEVKLQSNLTEQNSKFIKYCERRKQESVETGYLSKTVDEALGNLNKYVADNQQGGLYCLNCVLIKVLGAQSKRCLVMENTAKVAADRLSELTSRDGDWFLEELCSMSGNVFQVLSLLKDNPLIINDEKIPVTEEADDCIQAVFSVHKVFTALQELMANFRNIIVPEAIKSLTSKDQSVLSMIDCMDDIVNGEESIPALITSIETELLENGNLQSGDAITLDSKIAILSQTFDAIQQTRPGHDSSERMSAGQMLLAGFNGLFTKVECEIDAMVAAMSHLNASSGGPVSDVVQDAKKLQGSNISSQLCSKLFFLKRLVVMAEFFKDCRHLVKNTQDHPSKHVDPDNQSSSQSRFTWNSDMSFSEDELAQQVRQFIAESVQKRILGFPSQAMGVVVQRYIKLMSKEDDGNDEGGNIEKACKKVIDLKIKQGIFHNKVFSQMSSLTSAYDVAWRKHDFARRLDHNISLYKGVVQRAQLQLARFQWLYEDDLLRCSLRGNSMISPSKASIMGDMKKRVQALVQLEPAVKAVEEKIVSQQSSIEQRLKWAAGANPGLNPVLKEFDKTVEDRKQMLKMEAKHSSDIGSLSNALIHFELMRSHSTEVTSLDNTLTSLVKKCYESCSEFEKSLEKLRSISEMTSLLHIACPPETPITLAWMKTRLEAVSQEISSHKSRKAQATSAVSTKRESLKAHTNALKILIVTHQQLVSEVKSLLTTMAKDEDAQESSSAAKLFITSYNRLSDDCAQLIKSTLNACNTKVENTSKNNKNGDKSAAFYDNMQEVRTLTESVTSLVQWVHDHLLSLSSPLMSEETGSNGGKTPIVAPPPTFASALQKGSGGGKDTSATSTPHNPVHIQKDHGIHSPAGASPSTRTATAVASPKRSSSSSLARDPKTGKAIQQRNTYAISVWRKVKAKLDGRDIDQTKRMSVTDQVDHVIREATSLDNLSQMYEGWTAWV</sequence>
<dbReference type="PROSITE" id="PS00916">
    <property type="entry name" value="PI3_4_KINASE_2"/>
    <property type="match status" value="1"/>
</dbReference>
<dbReference type="InterPro" id="IPR014009">
    <property type="entry name" value="PIK_FAT"/>
</dbReference>
<organism evidence="16 17">
    <name type="scientific">Exaiptasia diaphana</name>
    <name type="common">Tropical sea anemone</name>
    <name type="synonym">Aiptasia pulchella</name>
    <dbReference type="NCBI Taxonomy" id="2652724"/>
    <lineage>
        <taxon>Eukaryota</taxon>
        <taxon>Metazoa</taxon>
        <taxon>Cnidaria</taxon>
        <taxon>Anthozoa</taxon>
        <taxon>Hexacorallia</taxon>
        <taxon>Actiniaria</taxon>
        <taxon>Aiptasiidae</taxon>
        <taxon>Exaiptasia</taxon>
    </lineage>
</organism>
<evidence type="ECO:0000256" key="10">
    <source>
        <dbReference type="ARBA" id="ARBA00048679"/>
    </source>
</evidence>
<dbReference type="SMART" id="SM00146">
    <property type="entry name" value="PI3Kc"/>
    <property type="match status" value="1"/>
</dbReference>
<evidence type="ECO:0000259" key="14">
    <source>
        <dbReference type="PROSITE" id="PS51189"/>
    </source>
</evidence>
<comment type="catalytic activity">
    <reaction evidence="10">
        <text>L-seryl-[protein] + ATP = O-phospho-L-seryl-[protein] + ADP + H(+)</text>
        <dbReference type="Rhea" id="RHEA:17989"/>
        <dbReference type="Rhea" id="RHEA-COMP:9863"/>
        <dbReference type="Rhea" id="RHEA-COMP:11604"/>
        <dbReference type="ChEBI" id="CHEBI:15378"/>
        <dbReference type="ChEBI" id="CHEBI:29999"/>
        <dbReference type="ChEBI" id="CHEBI:30616"/>
        <dbReference type="ChEBI" id="CHEBI:83421"/>
        <dbReference type="ChEBI" id="CHEBI:456216"/>
        <dbReference type="EC" id="2.7.11.1"/>
    </reaction>
</comment>
<dbReference type="SMART" id="SM01345">
    <property type="entry name" value="Rapamycin_bind"/>
    <property type="match status" value="1"/>
</dbReference>
<dbReference type="InterPro" id="IPR018936">
    <property type="entry name" value="PI3/4_kinase_CS"/>
</dbReference>
<comment type="similarity">
    <text evidence="1">Belongs to the PI3/PI4-kinase family.</text>
</comment>
<dbReference type="Pfam" id="PF15785">
    <property type="entry name" value="SMG1"/>
    <property type="match status" value="1"/>
</dbReference>
<dbReference type="InterPro" id="IPR000403">
    <property type="entry name" value="PI3/4_kinase_cat_dom"/>
</dbReference>
<dbReference type="Proteomes" id="UP000887567">
    <property type="component" value="Unplaced"/>
</dbReference>
<feature type="region of interest" description="Disordered" evidence="12">
    <location>
        <begin position="1043"/>
        <end position="1069"/>
    </location>
</feature>
<dbReference type="PANTHER" id="PTHR11139:SF71">
    <property type="entry name" value="SERINE_THREONINE-PROTEIN KINASE SMG1"/>
    <property type="match status" value="1"/>
</dbReference>
<keyword evidence="3" id="KW-0723">Serine/threonine-protein kinase</keyword>
<feature type="compositionally biased region" description="Basic and acidic residues" evidence="12">
    <location>
        <begin position="2190"/>
        <end position="2200"/>
    </location>
</feature>
<dbReference type="OMA" id="AFECHFT"/>
<dbReference type="Pfam" id="PF02260">
    <property type="entry name" value="FATC"/>
    <property type="match status" value="1"/>
</dbReference>
<evidence type="ECO:0000256" key="1">
    <source>
        <dbReference type="ARBA" id="ARBA00011031"/>
    </source>
</evidence>
<dbReference type="GO" id="GO:0000184">
    <property type="term" value="P:nuclear-transcribed mRNA catabolic process, nonsense-mediated decay"/>
    <property type="evidence" value="ECO:0007669"/>
    <property type="project" value="UniProtKB-KW"/>
</dbReference>
<dbReference type="GO" id="GO:0004674">
    <property type="term" value="F:protein serine/threonine kinase activity"/>
    <property type="evidence" value="ECO:0007669"/>
    <property type="project" value="UniProtKB-KW"/>
</dbReference>
<feature type="compositionally biased region" description="Polar residues" evidence="12">
    <location>
        <begin position="1043"/>
        <end position="1061"/>
    </location>
</feature>
<proteinExistence type="inferred from homology"/>
<feature type="domain" description="FAT" evidence="14">
    <location>
        <begin position="636"/>
        <end position="1017"/>
    </location>
</feature>
<name>A0A913XPW8_EXADI</name>
<dbReference type="InterPro" id="IPR050517">
    <property type="entry name" value="DDR_Repair_Kinase"/>
</dbReference>
<feature type="compositionally biased region" description="Polar residues" evidence="12">
    <location>
        <begin position="2201"/>
        <end position="2210"/>
    </location>
</feature>
<dbReference type="SUPFAM" id="SSF56112">
    <property type="entry name" value="Protein kinase-like (PK-like)"/>
    <property type="match status" value="1"/>
</dbReference>
<evidence type="ECO:0000259" key="13">
    <source>
        <dbReference type="PROSITE" id="PS50290"/>
    </source>
</evidence>
<dbReference type="InterPro" id="IPR031559">
    <property type="entry name" value="SMG1"/>
</dbReference>
<dbReference type="Gene3D" id="1.10.1070.11">
    <property type="entry name" value="Phosphatidylinositol 3-/4-kinase, catalytic domain"/>
    <property type="match status" value="1"/>
</dbReference>
<protein>
    <recommendedName>
        <fullName evidence="2">non-specific serine/threonine protein kinase</fullName>
        <ecNumber evidence="2">2.7.11.1</ecNumber>
    </recommendedName>
</protein>
<dbReference type="GeneID" id="110246317"/>
<accession>A0A913XPW8</accession>
<dbReference type="EC" id="2.7.11.1" evidence="2"/>
<dbReference type="InterPro" id="IPR003152">
    <property type="entry name" value="FATC_dom"/>
</dbReference>
<evidence type="ECO:0000256" key="9">
    <source>
        <dbReference type="ARBA" id="ARBA00047899"/>
    </source>
</evidence>
<evidence type="ECO:0000256" key="5">
    <source>
        <dbReference type="ARBA" id="ARBA00022741"/>
    </source>
</evidence>
<dbReference type="PROSITE" id="PS51190">
    <property type="entry name" value="FATC"/>
    <property type="match status" value="1"/>
</dbReference>
<dbReference type="PROSITE" id="PS50290">
    <property type="entry name" value="PI3_4_KINASE_3"/>
    <property type="match status" value="1"/>
</dbReference>
<dbReference type="FunFam" id="3.30.1010.10:FF:000010">
    <property type="entry name" value="serine/threonine-protein kinase SMG1 isoform X1"/>
    <property type="match status" value="1"/>
</dbReference>
<evidence type="ECO:0000256" key="6">
    <source>
        <dbReference type="ARBA" id="ARBA00022777"/>
    </source>
</evidence>
<reference evidence="16" key="1">
    <citation type="submission" date="2022-11" db="UniProtKB">
        <authorList>
            <consortium name="EnsemblMetazoa"/>
        </authorList>
    </citation>
    <scope>IDENTIFICATION</scope>
</reference>
<keyword evidence="7" id="KW-0067">ATP-binding</keyword>
<dbReference type="EnsemblMetazoa" id="XM_021052649.1">
    <property type="protein sequence ID" value="XP_020908308.1"/>
    <property type="gene ID" value="LOC110246317"/>
</dbReference>
<dbReference type="GO" id="GO:0005524">
    <property type="term" value="F:ATP binding"/>
    <property type="evidence" value="ECO:0007669"/>
    <property type="project" value="UniProtKB-KW"/>
</dbReference>
<keyword evidence="11" id="KW-0175">Coiled coil</keyword>
<evidence type="ECO:0000256" key="7">
    <source>
        <dbReference type="ARBA" id="ARBA00022840"/>
    </source>
</evidence>
<dbReference type="FunFam" id="1.10.1070.11:FF:000008">
    <property type="entry name" value="serine/threonine-protein kinase SMG1 isoform X2"/>
    <property type="match status" value="1"/>
</dbReference>
<dbReference type="Gene3D" id="3.30.1010.10">
    <property type="entry name" value="Phosphatidylinositol 3-kinase Catalytic Subunit, Chain A, domain 4"/>
    <property type="match status" value="1"/>
</dbReference>
<evidence type="ECO:0000313" key="16">
    <source>
        <dbReference type="EnsemblMetazoa" id="XP_020908308.1"/>
    </source>
</evidence>
<dbReference type="InterPro" id="IPR039414">
    <property type="entry name" value="SMG1_PIKKc"/>
</dbReference>
<feature type="domain" description="FATC" evidence="15">
    <location>
        <begin position="2777"/>
        <end position="2809"/>
    </location>
</feature>
<feature type="domain" description="PI3K/PI4K catalytic" evidence="13">
    <location>
        <begin position="1271"/>
        <end position="1612"/>
    </location>
</feature>
<keyword evidence="6" id="KW-0418">Kinase</keyword>
<evidence type="ECO:0000256" key="12">
    <source>
        <dbReference type="SAM" id="MobiDB-lite"/>
    </source>
</evidence>
<dbReference type="GO" id="GO:0005634">
    <property type="term" value="C:nucleus"/>
    <property type="evidence" value="ECO:0007669"/>
    <property type="project" value="TreeGrafter"/>
</dbReference>
<dbReference type="InterPro" id="IPR011009">
    <property type="entry name" value="Kinase-like_dom_sf"/>
</dbReference>
<feature type="region of interest" description="Disordered" evidence="12">
    <location>
        <begin position="2660"/>
        <end position="2751"/>
    </location>
</feature>
<evidence type="ECO:0000313" key="17">
    <source>
        <dbReference type="Proteomes" id="UP000887567"/>
    </source>
</evidence>
<keyword evidence="8" id="KW-0866">Nonsense-mediated mRNA decay</keyword>
<keyword evidence="5" id="KW-0547">Nucleotide-binding</keyword>
<dbReference type="SMART" id="SM01343">
    <property type="entry name" value="FATC"/>
    <property type="match status" value="1"/>
</dbReference>
<dbReference type="CDD" id="cd05170">
    <property type="entry name" value="PIKKc_SMG1"/>
    <property type="match status" value="1"/>
</dbReference>
<dbReference type="InterPro" id="IPR016024">
    <property type="entry name" value="ARM-type_fold"/>
</dbReference>
<dbReference type="PANTHER" id="PTHR11139">
    <property type="entry name" value="ATAXIA TELANGIECTASIA MUTATED ATM -RELATED"/>
    <property type="match status" value="1"/>
</dbReference>
<dbReference type="PROSITE" id="PS51189">
    <property type="entry name" value="FAT"/>
    <property type="match status" value="1"/>
</dbReference>
<keyword evidence="17" id="KW-1185">Reference proteome</keyword>
<dbReference type="KEGG" id="epa:110246317"/>
<dbReference type="SUPFAM" id="SSF48371">
    <property type="entry name" value="ARM repeat"/>
    <property type="match status" value="1"/>
</dbReference>
<evidence type="ECO:0000256" key="11">
    <source>
        <dbReference type="SAM" id="Coils"/>
    </source>
</evidence>
<dbReference type="RefSeq" id="XP_020908308.1">
    <property type="nucleotide sequence ID" value="XM_021052649.1"/>
</dbReference>
<evidence type="ECO:0000256" key="2">
    <source>
        <dbReference type="ARBA" id="ARBA00012513"/>
    </source>
</evidence>
<evidence type="ECO:0000256" key="8">
    <source>
        <dbReference type="ARBA" id="ARBA00023161"/>
    </source>
</evidence>
<dbReference type="Pfam" id="PF00454">
    <property type="entry name" value="PI3_PI4_kinase"/>
    <property type="match status" value="1"/>
</dbReference>
<dbReference type="InterPro" id="IPR036940">
    <property type="entry name" value="PI3/4_kinase_cat_sf"/>
</dbReference>
<feature type="coiled-coil region" evidence="11">
    <location>
        <begin position="1120"/>
        <end position="1147"/>
    </location>
</feature>